<sequence>MGDISAERSPRRRRRKISENVRELHAALTKVLNNEDRAFLIQSLNQYQREKNVNNLVVALKLVLDTAKKREVYPLLRQVIPHNDQEIFCKLWQHSFEAPRQQRSKSPARSPVNLRRIPTSSSLPDNLHRHASDSGIDLPNLTQFPSSRDVKYPIKRITIKRPSSAGFGFCIRGGAEHGVGLYVSSVDENSVAETDGILPGDHIFQVNGTKFDGLTHAQAVKIIQNSKKLNLVVHSVGRVPNSFVAESTCKWVDMRGQRASPPPGVDSNGRVLTADGIHKSDLRLLGDDDERKVNIFVEDGAKLGLMIRGGSEYGLGIYIAGVDPDCIAEQAGLKAGDQILDINGQSFLNITHKKAVKMLKSTKNMILTLKDIGRLPFTRVTHDQTRWIAKPAKNGQIQRSVPEVTHIMEVEVHAPSGSALQGQPPLSNRRHTTIGRMGREGETEPSMFHHGIAGSQVLYNGGLPSQKNLITEQARQVLNDNELGTMKYYLDEYCKGFININAFVLALFDLLDIPAKAGFGLLFILSYVI</sequence>
<accession>A0A9W9YFN7</accession>
<dbReference type="PANTHER" id="PTHR23116">
    <property type="entry name" value="PDZ DOMAIN CONTAINING WHIRLIN AND HARMONIN-RELATED"/>
    <property type="match status" value="1"/>
</dbReference>
<comment type="caution">
    <text evidence="6">The sequence shown here is derived from an EMBL/GenBank/DDBJ whole genome shotgun (WGS) entry which is preliminary data.</text>
</comment>
<evidence type="ECO:0000256" key="3">
    <source>
        <dbReference type="ARBA" id="ARBA00023273"/>
    </source>
</evidence>
<dbReference type="OrthoDB" id="10029564at2759"/>
<name>A0A9W9YFN7_9CNID</name>
<evidence type="ECO:0000256" key="4">
    <source>
        <dbReference type="SAM" id="MobiDB-lite"/>
    </source>
</evidence>
<dbReference type="Pfam" id="PF00595">
    <property type="entry name" value="PDZ"/>
    <property type="match status" value="2"/>
</dbReference>
<evidence type="ECO:0000313" key="7">
    <source>
        <dbReference type="Proteomes" id="UP001163046"/>
    </source>
</evidence>
<dbReference type="InterPro" id="IPR001478">
    <property type="entry name" value="PDZ"/>
</dbReference>
<dbReference type="PROSITE" id="PS50106">
    <property type="entry name" value="PDZ"/>
    <property type="match status" value="2"/>
</dbReference>
<dbReference type="SUPFAM" id="SSF50156">
    <property type="entry name" value="PDZ domain-like"/>
    <property type="match status" value="2"/>
</dbReference>
<protein>
    <recommendedName>
        <fullName evidence="5">PDZ domain-containing protein</fullName>
    </recommendedName>
</protein>
<feature type="domain" description="PDZ" evidence="5">
    <location>
        <begin position="292"/>
        <end position="366"/>
    </location>
</feature>
<feature type="domain" description="PDZ" evidence="5">
    <location>
        <begin position="156"/>
        <end position="226"/>
    </location>
</feature>
<dbReference type="Proteomes" id="UP001163046">
    <property type="component" value="Unassembled WGS sequence"/>
</dbReference>
<dbReference type="SMART" id="SM00228">
    <property type="entry name" value="PDZ"/>
    <property type="match status" value="2"/>
</dbReference>
<dbReference type="GO" id="GO:0042995">
    <property type="term" value="C:cell projection"/>
    <property type="evidence" value="ECO:0007669"/>
    <property type="project" value="UniProtKB-SubCell"/>
</dbReference>
<evidence type="ECO:0000259" key="5">
    <source>
        <dbReference type="PROSITE" id="PS50106"/>
    </source>
</evidence>
<keyword evidence="2" id="KW-0677">Repeat</keyword>
<dbReference type="InterPro" id="IPR051844">
    <property type="entry name" value="USH2_Complex_Protein"/>
</dbReference>
<gene>
    <name evidence="6" type="ORF">OS493_005945</name>
</gene>
<dbReference type="Gene3D" id="2.30.42.10">
    <property type="match status" value="2"/>
</dbReference>
<keyword evidence="3" id="KW-0966">Cell projection</keyword>
<dbReference type="FunFam" id="2.30.42.10:FF:000087">
    <property type="entry name" value="Whirlin a"/>
    <property type="match status" value="1"/>
</dbReference>
<reference evidence="6" key="1">
    <citation type="submission" date="2023-01" db="EMBL/GenBank/DDBJ databases">
        <title>Genome assembly of the deep-sea coral Lophelia pertusa.</title>
        <authorList>
            <person name="Herrera S."/>
            <person name="Cordes E."/>
        </authorList>
    </citation>
    <scope>NUCLEOTIDE SEQUENCE</scope>
    <source>
        <strain evidence="6">USNM1676648</strain>
        <tissue evidence="6">Polyp</tissue>
    </source>
</reference>
<organism evidence="6 7">
    <name type="scientific">Desmophyllum pertusum</name>
    <dbReference type="NCBI Taxonomy" id="174260"/>
    <lineage>
        <taxon>Eukaryota</taxon>
        <taxon>Metazoa</taxon>
        <taxon>Cnidaria</taxon>
        <taxon>Anthozoa</taxon>
        <taxon>Hexacorallia</taxon>
        <taxon>Scleractinia</taxon>
        <taxon>Caryophylliina</taxon>
        <taxon>Caryophylliidae</taxon>
        <taxon>Desmophyllum</taxon>
    </lineage>
</organism>
<proteinExistence type="predicted"/>
<evidence type="ECO:0000256" key="1">
    <source>
        <dbReference type="ARBA" id="ARBA00004316"/>
    </source>
</evidence>
<dbReference type="AlphaFoldDB" id="A0A9W9YFN7"/>
<keyword evidence="7" id="KW-1185">Reference proteome</keyword>
<dbReference type="PANTHER" id="PTHR23116:SF29">
    <property type="entry name" value="PDZ DOMAIN-CONTAINING PROTEIN 7"/>
    <property type="match status" value="1"/>
</dbReference>
<dbReference type="InterPro" id="IPR036034">
    <property type="entry name" value="PDZ_sf"/>
</dbReference>
<dbReference type="EMBL" id="MU827779">
    <property type="protein sequence ID" value="KAJ7339545.1"/>
    <property type="molecule type" value="Genomic_DNA"/>
</dbReference>
<evidence type="ECO:0000256" key="2">
    <source>
        <dbReference type="ARBA" id="ARBA00022737"/>
    </source>
</evidence>
<dbReference type="GO" id="GO:0005886">
    <property type="term" value="C:plasma membrane"/>
    <property type="evidence" value="ECO:0007669"/>
    <property type="project" value="TreeGrafter"/>
</dbReference>
<evidence type="ECO:0000313" key="6">
    <source>
        <dbReference type="EMBL" id="KAJ7339545.1"/>
    </source>
</evidence>
<feature type="region of interest" description="Disordered" evidence="4">
    <location>
        <begin position="99"/>
        <end position="134"/>
    </location>
</feature>
<comment type="subcellular location">
    <subcellularLocation>
        <location evidence="1">Cell projection</location>
    </subcellularLocation>
</comment>
<dbReference type="Gene3D" id="1.20.1160.20">
    <property type="match status" value="1"/>
</dbReference>
<dbReference type="CDD" id="cd06741">
    <property type="entry name" value="PDZ2_FL-whirlin"/>
    <property type="match status" value="1"/>
</dbReference>